<comment type="caution">
    <text evidence="2">The sequence shown here is derived from an EMBL/GenBank/DDBJ whole genome shotgun (WGS) entry which is preliminary data.</text>
</comment>
<accession>A0ABX9QDB0</accession>
<evidence type="ECO:0000256" key="1">
    <source>
        <dbReference type="SAM" id="MobiDB-lite"/>
    </source>
</evidence>
<evidence type="ECO:0000313" key="2">
    <source>
        <dbReference type="EMBL" id="RKH98396.1"/>
    </source>
</evidence>
<feature type="compositionally biased region" description="Polar residues" evidence="1">
    <location>
        <begin position="17"/>
        <end position="38"/>
    </location>
</feature>
<proteinExistence type="predicted"/>
<dbReference type="EMBL" id="RAWI01000280">
    <property type="protein sequence ID" value="RKH98396.1"/>
    <property type="molecule type" value="Genomic_DNA"/>
</dbReference>
<dbReference type="RefSeq" id="WP_120536207.1">
    <property type="nucleotide sequence ID" value="NZ_RAWI01000280.1"/>
</dbReference>
<evidence type="ECO:0000313" key="3">
    <source>
        <dbReference type="Proteomes" id="UP000278907"/>
    </source>
</evidence>
<dbReference type="Proteomes" id="UP000278907">
    <property type="component" value="Unassembled WGS sequence"/>
</dbReference>
<name>A0ABX9QDB0_9BACT</name>
<reference evidence="2 3" key="1">
    <citation type="submission" date="2018-09" db="EMBL/GenBank/DDBJ databases">
        <authorList>
            <person name="Livingstone P.G."/>
            <person name="Whitworth D.E."/>
        </authorList>
    </citation>
    <scope>NUCLEOTIDE SEQUENCE [LARGE SCALE GENOMIC DNA]</scope>
    <source>
        <strain evidence="2 3">CA031B</strain>
    </source>
</reference>
<organism evidence="2 3">
    <name type="scientific">Corallococcus praedator</name>
    <dbReference type="NCBI Taxonomy" id="2316724"/>
    <lineage>
        <taxon>Bacteria</taxon>
        <taxon>Pseudomonadati</taxon>
        <taxon>Myxococcota</taxon>
        <taxon>Myxococcia</taxon>
        <taxon>Myxococcales</taxon>
        <taxon>Cystobacterineae</taxon>
        <taxon>Myxococcaceae</taxon>
        <taxon>Corallococcus</taxon>
    </lineage>
</organism>
<protein>
    <submittedName>
        <fullName evidence="2">Uncharacterized protein</fullName>
    </submittedName>
</protein>
<sequence length="111" mass="10738">MLSATSLPGGAQRPDSKLSSPLMQSLQADGLSASGSSKTESIGKLLEGITSVISSIMELVQAATQGVQAVSQGVTGVVGAVGTAGSSLLGGALGQAHSDPTAGMSQAPTLE</sequence>
<feature type="region of interest" description="Disordered" evidence="1">
    <location>
        <begin position="90"/>
        <end position="111"/>
    </location>
</feature>
<keyword evidence="3" id="KW-1185">Reference proteome</keyword>
<gene>
    <name evidence="2" type="ORF">D7Y13_28820</name>
</gene>
<feature type="region of interest" description="Disordered" evidence="1">
    <location>
        <begin position="1"/>
        <end position="38"/>
    </location>
</feature>